<organism evidence="1 2">
    <name type="scientific">Mesorhizobium temperatum</name>
    <dbReference type="NCBI Taxonomy" id="241416"/>
    <lineage>
        <taxon>Bacteria</taxon>
        <taxon>Pseudomonadati</taxon>
        <taxon>Pseudomonadota</taxon>
        <taxon>Alphaproteobacteria</taxon>
        <taxon>Hyphomicrobiales</taxon>
        <taxon>Phyllobacteriaceae</taxon>
        <taxon>Mesorhizobium</taxon>
    </lineage>
</organism>
<dbReference type="RefSeq" id="WP_095495588.1">
    <property type="nucleotide sequence ID" value="NZ_NPKJ01000068.1"/>
</dbReference>
<name>A0A271LDY1_9HYPH</name>
<reference evidence="1 2" key="1">
    <citation type="submission" date="2017-08" db="EMBL/GenBank/DDBJ databases">
        <title>Mesorhizobium wenxinae sp. nov., a novel rhizobial species isolated from root nodules of chickpea (Cicer arietinum L.).</title>
        <authorList>
            <person name="Zhang J."/>
        </authorList>
    </citation>
    <scope>NUCLEOTIDE SEQUENCE [LARGE SCALE GENOMIC DNA]</scope>
    <source>
        <strain evidence="1 2">SDW018</strain>
    </source>
</reference>
<dbReference type="AlphaFoldDB" id="A0A271LDY1"/>
<gene>
    <name evidence="1" type="ORF">CIT26_28130</name>
</gene>
<keyword evidence="2" id="KW-1185">Reference proteome</keyword>
<comment type="caution">
    <text evidence="1">The sequence shown here is derived from an EMBL/GenBank/DDBJ whole genome shotgun (WGS) entry which is preliminary data.</text>
</comment>
<dbReference type="OrthoDB" id="9800461at2"/>
<sequence>MALAVSGYSGTPLPAKLGLKDGMIAAFIALPAELDDLASAVDFAHVDRLPDWSKISGAARKYDAVHAFTRQRAEIEDSLAGVEAAIKRDGMVWVSWPKKASKVPTDVTEDIIRAQALKLDLVDVKVAAVNGIWSGLKLVIRKDLR</sequence>
<proteinExistence type="predicted"/>
<evidence type="ECO:0000313" key="2">
    <source>
        <dbReference type="Proteomes" id="UP000216442"/>
    </source>
</evidence>
<protein>
    <submittedName>
        <fullName evidence="1">DUF3052 domain-containing protein</fullName>
    </submittedName>
</protein>
<evidence type="ECO:0000313" key="1">
    <source>
        <dbReference type="EMBL" id="PAQ06057.1"/>
    </source>
</evidence>
<accession>A0A271LDY1</accession>
<dbReference type="EMBL" id="NPKJ01000068">
    <property type="protein sequence ID" value="PAQ06057.1"/>
    <property type="molecule type" value="Genomic_DNA"/>
</dbReference>
<dbReference type="Proteomes" id="UP000216442">
    <property type="component" value="Unassembled WGS sequence"/>
</dbReference>